<reference evidence="7 8" key="1">
    <citation type="submission" date="2018-10" db="EMBL/GenBank/DDBJ databases">
        <title>Genomic Encyclopedia of Type Strains, Phase IV (KMG-IV): sequencing the most valuable type-strain genomes for metagenomic binning, comparative biology and taxonomic classification.</title>
        <authorList>
            <person name="Goeker M."/>
        </authorList>
    </citation>
    <scope>NUCLEOTIDE SEQUENCE [LARGE SCALE GENOMIC DNA]</scope>
    <source>
        <strain evidence="7 8">DSM 3303</strain>
    </source>
</reference>
<evidence type="ECO:0000256" key="3">
    <source>
        <dbReference type="ARBA" id="ARBA00022989"/>
    </source>
</evidence>
<feature type="transmembrane region" description="Helical" evidence="5">
    <location>
        <begin position="30"/>
        <end position="52"/>
    </location>
</feature>
<name>A0A495BJ02_VOGIN</name>
<accession>A0A495BJ02</accession>
<feature type="transmembrane region" description="Helical" evidence="5">
    <location>
        <begin position="64"/>
        <end position="92"/>
    </location>
</feature>
<feature type="transmembrane region" description="Helical" evidence="5">
    <location>
        <begin position="163"/>
        <end position="184"/>
    </location>
</feature>
<evidence type="ECO:0000256" key="4">
    <source>
        <dbReference type="ARBA" id="ARBA00023136"/>
    </source>
</evidence>
<feature type="transmembrane region" description="Helical" evidence="5">
    <location>
        <begin position="131"/>
        <end position="151"/>
    </location>
</feature>
<feature type="domain" description="Yip1" evidence="6">
    <location>
        <begin position="9"/>
        <end position="178"/>
    </location>
</feature>
<evidence type="ECO:0000256" key="1">
    <source>
        <dbReference type="ARBA" id="ARBA00004141"/>
    </source>
</evidence>
<evidence type="ECO:0000256" key="2">
    <source>
        <dbReference type="ARBA" id="ARBA00022692"/>
    </source>
</evidence>
<organism evidence="7 8">
    <name type="scientific">Vogesella indigofera</name>
    <name type="common">Pseudomonas indigofera</name>
    <dbReference type="NCBI Taxonomy" id="45465"/>
    <lineage>
        <taxon>Bacteria</taxon>
        <taxon>Pseudomonadati</taxon>
        <taxon>Pseudomonadota</taxon>
        <taxon>Betaproteobacteria</taxon>
        <taxon>Neisseriales</taxon>
        <taxon>Chromobacteriaceae</taxon>
        <taxon>Vogesella</taxon>
    </lineage>
</organism>
<evidence type="ECO:0000256" key="5">
    <source>
        <dbReference type="SAM" id="Phobius"/>
    </source>
</evidence>
<keyword evidence="2 5" id="KW-0812">Transmembrane</keyword>
<comment type="subcellular location">
    <subcellularLocation>
        <location evidence="1">Membrane</location>
        <topology evidence="1">Multi-pass membrane protein</topology>
    </subcellularLocation>
</comment>
<dbReference type="InterPro" id="IPR006977">
    <property type="entry name" value="Yip1_dom"/>
</dbReference>
<dbReference type="Proteomes" id="UP000279384">
    <property type="component" value="Unassembled WGS sequence"/>
</dbReference>
<proteinExistence type="predicted"/>
<protein>
    <submittedName>
        <fullName evidence="7">Uncharacterized protein DUF1282</fullName>
    </submittedName>
</protein>
<dbReference type="AlphaFoldDB" id="A0A495BJ02"/>
<dbReference type="EMBL" id="RBID01000013">
    <property type="protein sequence ID" value="RKQ60315.1"/>
    <property type="molecule type" value="Genomic_DNA"/>
</dbReference>
<dbReference type="GO" id="GO:0016020">
    <property type="term" value="C:membrane"/>
    <property type="evidence" value="ECO:0007669"/>
    <property type="project" value="UniProtKB-SubCell"/>
</dbReference>
<evidence type="ECO:0000313" key="7">
    <source>
        <dbReference type="EMBL" id="RKQ60315.1"/>
    </source>
</evidence>
<dbReference type="Pfam" id="PF04893">
    <property type="entry name" value="Yip1"/>
    <property type="match status" value="1"/>
</dbReference>
<feature type="transmembrane region" description="Helical" evidence="5">
    <location>
        <begin position="104"/>
        <end position="125"/>
    </location>
</feature>
<evidence type="ECO:0000313" key="8">
    <source>
        <dbReference type="Proteomes" id="UP000279384"/>
    </source>
</evidence>
<keyword evidence="4 5" id="KW-0472">Membrane</keyword>
<comment type="caution">
    <text evidence="7">The sequence shown here is derived from an EMBL/GenBank/DDBJ whole genome shotgun (WGS) entry which is preliminary data.</text>
</comment>
<gene>
    <name evidence="7" type="ORF">C8E02_1659</name>
</gene>
<sequence>MTPLTPLRMLLSSHHGWDEIANHHASTARAFFRIVLPASLFAAAMLLYAAYFNGEVYAPQVPLAQWQAVIVLFLLLNWFSVHLMASFIRLAVHAEARPPYADCYRLAALAPLPIWLSALSLLVPLPFFNMAIGLLGLLASGLLIYHGLDALFEHEDSVRTESLAYTVFTVGALLWAVLVALIAVPLL</sequence>
<evidence type="ECO:0000259" key="6">
    <source>
        <dbReference type="Pfam" id="PF04893"/>
    </source>
</evidence>
<keyword evidence="3 5" id="KW-1133">Transmembrane helix</keyword>
<dbReference type="RefSeq" id="WP_120810382.1">
    <property type="nucleotide sequence ID" value="NZ_RBID01000013.1"/>
</dbReference>